<sequence>MSPGMMLMRAADGEVLDRSCYPYIELVGSLMCIANCTRPDIAQAVGVLTRHMSAHTEQHWRAAKVVVRYLLATPQYGIVFGGERAEGGLIGFSDSDFAGCIESRKSTGGYVFTLHVGAVSWSSRLQRTVISSTMEAEYVVASEAAKEALWLRLLLSELGYSLCLTTINCDSQSAIKITKNPIISGKSKHIAVRYHMVREQVVRGAVVMEDCSSDDMVADTLTKPLLLEKFAKHQKSMGVMQDLTAWECWNLTLRVWSDLPL</sequence>
<evidence type="ECO:0000313" key="2">
    <source>
        <dbReference type="Proteomes" id="UP001165090"/>
    </source>
</evidence>
<dbReference type="SUPFAM" id="SSF56672">
    <property type="entry name" value="DNA/RNA polymerases"/>
    <property type="match status" value="1"/>
</dbReference>
<proteinExistence type="predicted"/>
<dbReference type="InterPro" id="IPR043502">
    <property type="entry name" value="DNA/RNA_pol_sf"/>
</dbReference>
<dbReference type="PANTHER" id="PTHR11439:SF483">
    <property type="entry name" value="PEPTIDE SYNTHASE GLIP-LIKE, PUTATIVE (AFU_ORTHOLOGUE AFUA_3G12920)-RELATED"/>
    <property type="match status" value="1"/>
</dbReference>
<name>A0ABQ5SGM9_9CHLO</name>
<accession>A0ABQ5SGM9</accession>
<organism evidence="1 2">
    <name type="scientific">Volvox africanus</name>
    <dbReference type="NCBI Taxonomy" id="51714"/>
    <lineage>
        <taxon>Eukaryota</taxon>
        <taxon>Viridiplantae</taxon>
        <taxon>Chlorophyta</taxon>
        <taxon>core chlorophytes</taxon>
        <taxon>Chlorophyceae</taxon>
        <taxon>CS clade</taxon>
        <taxon>Chlamydomonadales</taxon>
        <taxon>Volvocaceae</taxon>
        <taxon>Volvox</taxon>
    </lineage>
</organism>
<dbReference type="Proteomes" id="UP001165090">
    <property type="component" value="Unassembled WGS sequence"/>
</dbReference>
<dbReference type="PANTHER" id="PTHR11439">
    <property type="entry name" value="GAG-POL-RELATED RETROTRANSPOSON"/>
    <property type="match status" value="1"/>
</dbReference>
<protein>
    <submittedName>
        <fullName evidence="1">Uncharacterized protein</fullName>
    </submittedName>
</protein>
<gene>
    <name evidence="1" type="ORF">VaNZ11_013669</name>
</gene>
<evidence type="ECO:0000313" key="1">
    <source>
        <dbReference type="EMBL" id="GLI69117.1"/>
    </source>
</evidence>
<reference evidence="1 2" key="1">
    <citation type="journal article" date="2023" name="IScience">
        <title>Expanded male sex-determining region conserved during the evolution of homothallism in the green alga Volvox.</title>
        <authorList>
            <person name="Yamamoto K."/>
            <person name="Matsuzaki R."/>
            <person name="Mahakham W."/>
            <person name="Heman W."/>
            <person name="Sekimoto H."/>
            <person name="Kawachi M."/>
            <person name="Minakuchi Y."/>
            <person name="Toyoda A."/>
            <person name="Nozaki H."/>
        </authorList>
    </citation>
    <scope>NUCLEOTIDE SEQUENCE [LARGE SCALE GENOMIC DNA]</scope>
    <source>
        <strain evidence="1 2">NIES-4468</strain>
    </source>
</reference>
<dbReference type="EMBL" id="BSDZ01000080">
    <property type="protein sequence ID" value="GLI69117.1"/>
    <property type="molecule type" value="Genomic_DNA"/>
</dbReference>
<dbReference type="CDD" id="cd09272">
    <property type="entry name" value="RNase_HI_RT_Ty1"/>
    <property type="match status" value="1"/>
</dbReference>
<comment type="caution">
    <text evidence="1">The sequence shown here is derived from an EMBL/GenBank/DDBJ whole genome shotgun (WGS) entry which is preliminary data.</text>
</comment>
<keyword evidence="2" id="KW-1185">Reference proteome</keyword>